<keyword evidence="4" id="KW-1185">Reference proteome</keyword>
<reference evidence="3" key="1">
    <citation type="submission" date="2021-01" db="EMBL/GenBank/DDBJ databases">
        <title>Microvirga sp.</title>
        <authorList>
            <person name="Kim M.K."/>
        </authorList>
    </citation>
    <scope>NUCLEOTIDE SEQUENCE</scope>
    <source>
        <strain evidence="3">5420S-16</strain>
    </source>
</reference>
<dbReference type="InterPro" id="IPR036165">
    <property type="entry name" value="YefM-like_sf"/>
</dbReference>
<evidence type="ECO:0000313" key="3">
    <source>
        <dbReference type="EMBL" id="MBL0406249.1"/>
    </source>
</evidence>
<accession>A0A936ZFY9</accession>
<name>A0A936ZFY9_9HYPH</name>
<comment type="caution">
    <text evidence="3">The sequence shown here is derived from an EMBL/GenBank/DDBJ whole genome shotgun (WGS) entry which is preliminary data.</text>
</comment>
<evidence type="ECO:0000256" key="1">
    <source>
        <dbReference type="ARBA" id="ARBA00009981"/>
    </source>
</evidence>
<proteinExistence type="inferred from homology"/>
<dbReference type="Proteomes" id="UP000605848">
    <property type="component" value="Unassembled WGS sequence"/>
</dbReference>
<comment type="similarity">
    <text evidence="1 2">Belongs to the phD/YefM antitoxin family.</text>
</comment>
<dbReference type="EMBL" id="JAEQMY010000037">
    <property type="protein sequence ID" value="MBL0406249.1"/>
    <property type="molecule type" value="Genomic_DNA"/>
</dbReference>
<dbReference type="Gene3D" id="3.40.1620.10">
    <property type="entry name" value="YefM-like domain"/>
    <property type="match status" value="1"/>
</dbReference>
<sequence>MAEVQIRQAKSEFSGLVDKAVEGEPQIITRHGHRVAVLVSWDEWERLSNVPSFAKLLLGAPIEESDIPERTRSPHDRQVEF</sequence>
<gene>
    <name evidence="3" type="ORF">JKG68_20015</name>
</gene>
<dbReference type="SUPFAM" id="SSF143120">
    <property type="entry name" value="YefM-like"/>
    <property type="match status" value="1"/>
</dbReference>
<dbReference type="InterPro" id="IPR006442">
    <property type="entry name" value="Antitoxin_Phd/YefM"/>
</dbReference>
<organism evidence="3 4">
    <name type="scientific">Microvirga aerilata</name>
    <dbReference type="NCBI Taxonomy" id="670292"/>
    <lineage>
        <taxon>Bacteria</taxon>
        <taxon>Pseudomonadati</taxon>
        <taxon>Pseudomonadota</taxon>
        <taxon>Alphaproteobacteria</taxon>
        <taxon>Hyphomicrobiales</taxon>
        <taxon>Methylobacteriaceae</taxon>
        <taxon>Microvirga</taxon>
    </lineage>
</organism>
<protein>
    <recommendedName>
        <fullName evidence="2">Antitoxin</fullName>
    </recommendedName>
</protein>
<evidence type="ECO:0000313" key="4">
    <source>
        <dbReference type="Proteomes" id="UP000605848"/>
    </source>
</evidence>
<dbReference type="AlphaFoldDB" id="A0A936ZFY9"/>
<comment type="function">
    <text evidence="2">Antitoxin component of a type II toxin-antitoxin (TA) system.</text>
</comment>
<evidence type="ECO:0000256" key="2">
    <source>
        <dbReference type="RuleBase" id="RU362080"/>
    </source>
</evidence>
<dbReference type="NCBIfam" id="TIGR01552">
    <property type="entry name" value="phd_fam"/>
    <property type="match status" value="1"/>
</dbReference>
<dbReference type="Pfam" id="PF02604">
    <property type="entry name" value="PhdYeFM_antitox"/>
    <property type="match status" value="1"/>
</dbReference>
<dbReference type="RefSeq" id="WP_202063045.1">
    <property type="nucleotide sequence ID" value="NZ_JAEQMY010000037.1"/>
</dbReference>